<keyword evidence="3 7" id="KW-0645">Protease</keyword>
<evidence type="ECO:0000256" key="1">
    <source>
        <dbReference type="ARBA" id="ARBA00004370"/>
    </source>
</evidence>
<protein>
    <recommendedName>
        <fullName evidence="7">Protease 4</fullName>
        <ecNumber evidence="7">3.4.21.-</ecNumber>
    </recommendedName>
    <alternativeName>
        <fullName evidence="7">Endopeptidase IV</fullName>
    </alternativeName>
    <alternativeName>
        <fullName evidence="7">Protease IV</fullName>
    </alternativeName>
    <alternativeName>
        <fullName evidence="7">Signal peptide peptidase</fullName>
    </alternativeName>
</protein>
<keyword evidence="5" id="KW-0720">Serine protease</keyword>
<dbReference type="InterPro" id="IPR002142">
    <property type="entry name" value="Peptidase_S49"/>
</dbReference>
<dbReference type="NCBIfam" id="TIGR00706">
    <property type="entry name" value="SppA_dom"/>
    <property type="match status" value="1"/>
</dbReference>
<evidence type="ECO:0000313" key="9">
    <source>
        <dbReference type="EMBL" id="MBE9254541.1"/>
    </source>
</evidence>
<dbReference type="NCBIfam" id="TIGR00705">
    <property type="entry name" value="SppA_67K"/>
    <property type="match status" value="1"/>
</dbReference>
<dbReference type="CDD" id="cd07023">
    <property type="entry name" value="S49_Sppa_N_C"/>
    <property type="match status" value="1"/>
</dbReference>
<dbReference type="Proteomes" id="UP000658720">
    <property type="component" value="Unassembled WGS sequence"/>
</dbReference>
<dbReference type="PIRSF" id="PIRSF001217">
    <property type="entry name" value="Protease_4_SppA"/>
    <property type="match status" value="1"/>
</dbReference>
<evidence type="ECO:0000256" key="6">
    <source>
        <dbReference type="ARBA" id="ARBA00023136"/>
    </source>
</evidence>
<dbReference type="InterPro" id="IPR047272">
    <property type="entry name" value="S49_SppA_C"/>
</dbReference>
<accession>A0ABR9VWC1</accession>
<evidence type="ECO:0000256" key="4">
    <source>
        <dbReference type="ARBA" id="ARBA00022801"/>
    </source>
</evidence>
<evidence type="ECO:0000256" key="3">
    <source>
        <dbReference type="ARBA" id="ARBA00022670"/>
    </source>
</evidence>
<dbReference type="InterPro" id="IPR029045">
    <property type="entry name" value="ClpP/crotonase-like_dom_sf"/>
</dbReference>
<dbReference type="PANTHER" id="PTHR33209:SF1">
    <property type="entry name" value="PEPTIDASE S49 DOMAIN-CONTAINING PROTEIN"/>
    <property type="match status" value="1"/>
</dbReference>
<name>A0ABR9VWC1_9SYNC</name>
<keyword evidence="4 7" id="KW-0378">Hydrolase</keyword>
<comment type="caution">
    <text evidence="9">The sequence shown here is derived from an EMBL/GenBank/DDBJ whole genome shotgun (WGS) entry which is preliminary data.</text>
</comment>
<keyword evidence="7" id="KW-1003">Cell membrane</keyword>
<comment type="similarity">
    <text evidence="2 7">Belongs to the peptidase S49 family.</text>
</comment>
<comment type="subcellular location">
    <subcellularLocation>
        <location evidence="7">Cell inner membrane</location>
    </subcellularLocation>
    <subcellularLocation>
        <location evidence="1">Membrane</location>
    </subcellularLocation>
</comment>
<keyword evidence="10" id="KW-1185">Reference proteome</keyword>
<feature type="domain" description="Peptidase S49" evidence="8">
    <location>
        <begin position="127"/>
        <end position="276"/>
    </location>
</feature>
<keyword evidence="6 7" id="KW-0472">Membrane</keyword>
<dbReference type="SUPFAM" id="SSF52096">
    <property type="entry name" value="ClpP/crotonase"/>
    <property type="match status" value="2"/>
</dbReference>
<dbReference type="Gene3D" id="6.20.330.10">
    <property type="match status" value="1"/>
</dbReference>
<dbReference type="InterPro" id="IPR004634">
    <property type="entry name" value="Pept_S49_pIV"/>
</dbReference>
<evidence type="ECO:0000313" key="10">
    <source>
        <dbReference type="Proteomes" id="UP000658720"/>
    </source>
</evidence>
<organism evidence="9 10">
    <name type="scientific">Synechocystis salina LEGE 00031</name>
    <dbReference type="NCBI Taxonomy" id="1828736"/>
    <lineage>
        <taxon>Bacteria</taxon>
        <taxon>Bacillati</taxon>
        <taxon>Cyanobacteriota</taxon>
        <taxon>Cyanophyceae</taxon>
        <taxon>Synechococcales</taxon>
        <taxon>Merismopediaceae</taxon>
        <taxon>Synechocystis</taxon>
    </lineage>
</organism>
<sequence>MKNFFQQMVASFLGTLAAIVVLLSLGASSLVLLFVLIAAEADPVLEEKTALILDLATPIRDTSPTLNLQQGLLGNREEILPLRTVVNAIEKAAGDDRIVALLIDGRRSNQVEGYANLSEVQQALAKFKQSGKKIIAYGLNYSELGYYLASTADSVLINPMGGVEMNGLGTQPIFFTGALAKAGIGVQTLRVGSYKGAIEPYTRKNLSPENRQQQQLLLEQIWQIYLTSVADNRSLTVPQLQAIANEEGLLFADIALREKLVDKVTYWDEALAELKQSGVWINDSDEADEEEEQEFRKISLAEYHRLQTWEAESHDQGPKVAIVYLEGSIVNGRGTWENIGGDRYGELLRTIRQDDDIKAVVLRINSPGGSASAADTIWREVELLQAQKPVIISMGNVAASGGYWIATAGEKIVAQPNTVTGSIGVFSILFNVENLGDRLGLNWDEVATGKLANVGSSIKPKTELELAIFQRAVDRVYDVFLDKVGSARNLLPVALDSVAQGRVWTGVEAQKIGLVDQLGGLQTALTLAAAQAELGEQWQVKEYPTPRGLNSLLWSNLSHSFTQTNSVILPPFLQSNWQQLEREWAELAQFNDPQGIYARLPFSFHFLNP</sequence>
<gene>
    <name evidence="9" type="primary">sppA</name>
    <name evidence="9" type="ORF">IQ217_11980</name>
</gene>
<dbReference type="Pfam" id="PF01343">
    <property type="entry name" value="Peptidase_S49"/>
    <property type="match status" value="2"/>
</dbReference>
<dbReference type="CDD" id="cd07018">
    <property type="entry name" value="S49_SppA_67K_type"/>
    <property type="match status" value="1"/>
</dbReference>
<reference evidence="9 10" key="1">
    <citation type="submission" date="2020-10" db="EMBL/GenBank/DDBJ databases">
        <authorList>
            <person name="Castelo-Branco R."/>
            <person name="Eusebio N."/>
            <person name="Adriana R."/>
            <person name="Vieira A."/>
            <person name="Brugerolle De Fraissinette N."/>
            <person name="Rezende De Castro R."/>
            <person name="Schneider M.P."/>
            <person name="Vasconcelos V."/>
            <person name="Leao P.N."/>
        </authorList>
    </citation>
    <scope>NUCLEOTIDE SEQUENCE [LARGE SCALE GENOMIC DNA]</scope>
    <source>
        <strain evidence="9 10">LEGE 00031</strain>
    </source>
</reference>
<evidence type="ECO:0000256" key="2">
    <source>
        <dbReference type="ARBA" id="ARBA00008683"/>
    </source>
</evidence>
<dbReference type="InterPro" id="IPR047217">
    <property type="entry name" value="S49_SppA_67K_type_N"/>
</dbReference>
<evidence type="ECO:0000256" key="5">
    <source>
        <dbReference type="ARBA" id="ARBA00022825"/>
    </source>
</evidence>
<dbReference type="Gene3D" id="3.90.226.10">
    <property type="entry name" value="2-enoyl-CoA Hydratase, Chain A, domain 1"/>
    <property type="match status" value="2"/>
</dbReference>
<evidence type="ECO:0000256" key="7">
    <source>
        <dbReference type="PIRNR" id="PIRNR001217"/>
    </source>
</evidence>
<proteinExistence type="inferred from homology"/>
<dbReference type="EMBL" id="JADEVV010000033">
    <property type="protein sequence ID" value="MBE9254541.1"/>
    <property type="molecule type" value="Genomic_DNA"/>
</dbReference>
<dbReference type="InterPro" id="IPR004635">
    <property type="entry name" value="Pept_S49_SppA"/>
</dbReference>
<feature type="domain" description="Peptidase S49" evidence="8">
    <location>
        <begin position="383"/>
        <end position="534"/>
    </location>
</feature>
<dbReference type="PANTHER" id="PTHR33209">
    <property type="entry name" value="PROTEASE 4"/>
    <property type="match status" value="1"/>
</dbReference>
<evidence type="ECO:0000259" key="8">
    <source>
        <dbReference type="Pfam" id="PF01343"/>
    </source>
</evidence>
<dbReference type="EC" id="3.4.21.-" evidence="7"/>
<keyword evidence="7" id="KW-0997">Cell inner membrane</keyword>
<dbReference type="RefSeq" id="WP_194020116.1">
    <property type="nucleotide sequence ID" value="NZ_JADEVV010000033.1"/>
</dbReference>